<dbReference type="Proteomes" id="UP001597197">
    <property type="component" value="Unassembled WGS sequence"/>
</dbReference>
<evidence type="ECO:0000256" key="1">
    <source>
        <dbReference type="SAM" id="MobiDB-lite"/>
    </source>
</evidence>
<feature type="chain" id="PRO_5046479817" evidence="2">
    <location>
        <begin position="21"/>
        <end position="92"/>
    </location>
</feature>
<name>A0ABW4QUK5_9BACT</name>
<gene>
    <name evidence="3" type="ORF">ACFSDX_12375</name>
</gene>
<sequence>MKTIFILAAMLTAGAYSANAQTSTTTTRQTTTTPAATTPDQTVTPSTTTTESTTTTNDPNVMSTKTKDKGTTLIQPAPGTKVKSNGKRIKIK</sequence>
<reference evidence="4" key="1">
    <citation type="journal article" date="2019" name="Int. J. Syst. Evol. Microbiol.">
        <title>The Global Catalogue of Microorganisms (GCM) 10K type strain sequencing project: providing services to taxonomists for standard genome sequencing and annotation.</title>
        <authorList>
            <consortium name="The Broad Institute Genomics Platform"/>
            <consortium name="The Broad Institute Genome Sequencing Center for Infectious Disease"/>
            <person name="Wu L."/>
            <person name="Ma J."/>
        </authorList>
    </citation>
    <scope>NUCLEOTIDE SEQUENCE [LARGE SCALE GENOMIC DNA]</scope>
    <source>
        <strain evidence="4">CGMCC 1.15795</strain>
    </source>
</reference>
<protein>
    <submittedName>
        <fullName evidence="3">Uncharacterized protein</fullName>
    </submittedName>
</protein>
<keyword evidence="4" id="KW-1185">Reference proteome</keyword>
<feature type="region of interest" description="Disordered" evidence="1">
    <location>
        <begin position="17"/>
        <end position="92"/>
    </location>
</feature>
<comment type="caution">
    <text evidence="3">The sequence shown here is derived from an EMBL/GenBank/DDBJ whole genome shotgun (WGS) entry which is preliminary data.</text>
</comment>
<feature type="signal peptide" evidence="2">
    <location>
        <begin position="1"/>
        <end position="20"/>
    </location>
</feature>
<feature type="compositionally biased region" description="Low complexity" evidence="1">
    <location>
        <begin position="20"/>
        <end position="56"/>
    </location>
</feature>
<accession>A0ABW4QUK5</accession>
<evidence type="ECO:0000313" key="3">
    <source>
        <dbReference type="EMBL" id="MFD1873230.1"/>
    </source>
</evidence>
<dbReference type="EMBL" id="JBHUFD010000005">
    <property type="protein sequence ID" value="MFD1873230.1"/>
    <property type="molecule type" value="Genomic_DNA"/>
</dbReference>
<evidence type="ECO:0000313" key="4">
    <source>
        <dbReference type="Proteomes" id="UP001597197"/>
    </source>
</evidence>
<keyword evidence="2" id="KW-0732">Signal</keyword>
<evidence type="ECO:0000256" key="2">
    <source>
        <dbReference type="SAM" id="SignalP"/>
    </source>
</evidence>
<organism evidence="3 4">
    <name type="scientific">Hymenobacter bucti</name>
    <dbReference type="NCBI Taxonomy" id="1844114"/>
    <lineage>
        <taxon>Bacteria</taxon>
        <taxon>Pseudomonadati</taxon>
        <taxon>Bacteroidota</taxon>
        <taxon>Cytophagia</taxon>
        <taxon>Cytophagales</taxon>
        <taxon>Hymenobacteraceae</taxon>
        <taxon>Hymenobacter</taxon>
    </lineage>
</organism>
<proteinExistence type="predicted"/>
<dbReference type="RefSeq" id="WP_382313861.1">
    <property type="nucleotide sequence ID" value="NZ_JBHUFD010000005.1"/>
</dbReference>